<proteinExistence type="predicted"/>
<dbReference type="EMBL" id="PGCJ01000272">
    <property type="protein sequence ID" value="PLW34676.1"/>
    <property type="molecule type" value="Genomic_DNA"/>
</dbReference>
<gene>
    <name evidence="2" type="ORF">PCANC_12237</name>
</gene>
<evidence type="ECO:0000313" key="3">
    <source>
        <dbReference type="Proteomes" id="UP000235388"/>
    </source>
</evidence>
<sequence length="62" mass="6723">MKHPPILSDLEGIQTDAMFAMRPATPTIWLVAVESDHAWPEIKPPSSASAEVESIHSAQPTT</sequence>
<protein>
    <submittedName>
        <fullName evidence="2">Uncharacterized protein</fullName>
    </submittedName>
</protein>
<evidence type="ECO:0000256" key="1">
    <source>
        <dbReference type="SAM" id="MobiDB-lite"/>
    </source>
</evidence>
<accession>A0A2N5UAB9</accession>
<feature type="region of interest" description="Disordered" evidence="1">
    <location>
        <begin position="41"/>
        <end position="62"/>
    </location>
</feature>
<name>A0A2N5UAB9_9BASI</name>
<comment type="caution">
    <text evidence="2">The sequence shown here is derived from an EMBL/GenBank/DDBJ whole genome shotgun (WGS) entry which is preliminary data.</text>
</comment>
<dbReference type="Proteomes" id="UP000235388">
    <property type="component" value="Unassembled WGS sequence"/>
</dbReference>
<keyword evidence="3" id="KW-1185">Reference proteome</keyword>
<reference evidence="2 3" key="1">
    <citation type="submission" date="2017-11" db="EMBL/GenBank/DDBJ databases">
        <title>De novo assembly and phasing of dikaryotic genomes from two isolates of Puccinia coronata f. sp. avenae, the causal agent of oat crown rust.</title>
        <authorList>
            <person name="Miller M.E."/>
            <person name="Zhang Y."/>
            <person name="Omidvar V."/>
            <person name="Sperschneider J."/>
            <person name="Schwessinger B."/>
            <person name="Raley C."/>
            <person name="Palmer J.M."/>
            <person name="Garnica D."/>
            <person name="Upadhyaya N."/>
            <person name="Rathjen J."/>
            <person name="Taylor J.M."/>
            <person name="Park R.F."/>
            <person name="Dodds P.N."/>
            <person name="Hirsch C.D."/>
            <person name="Kianian S.F."/>
            <person name="Figueroa M."/>
        </authorList>
    </citation>
    <scope>NUCLEOTIDE SEQUENCE [LARGE SCALE GENOMIC DNA]</scope>
    <source>
        <strain evidence="2">12NC29</strain>
    </source>
</reference>
<evidence type="ECO:0000313" key="2">
    <source>
        <dbReference type="EMBL" id="PLW34676.1"/>
    </source>
</evidence>
<dbReference type="AlphaFoldDB" id="A0A2N5UAB9"/>
<organism evidence="2 3">
    <name type="scientific">Puccinia coronata f. sp. avenae</name>
    <dbReference type="NCBI Taxonomy" id="200324"/>
    <lineage>
        <taxon>Eukaryota</taxon>
        <taxon>Fungi</taxon>
        <taxon>Dikarya</taxon>
        <taxon>Basidiomycota</taxon>
        <taxon>Pucciniomycotina</taxon>
        <taxon>Pucciniomycetes</taxon>
        <taxon>Pucciniales</taxon>
        <taxon>Pucciniaceae</taxon>
        <taxon>Puccinia</taxon>
    </lineage>
</organism>